<name>A0ABT9A0Q2_9SPHN</name>
<dbReference type="InterPro" id="IPR011330">
    <property type="entry name" value="Glyco_hydro/deAcase_b/a-brl"/>
</dbReference>
<dbReference type="CDD" id="cd10935">
    <property type="entry name" value="CE4_WalW"/>
    <property type="match status" value="1"/>
</dbReference>
<gene>
    <name evidence="1" type="ORF">Q5H94_11910</name>
</gene>
<dbReference type="Gene3D" id="3.20.20.370">
    <property type="entry name" value="Glycoside hydrolase/deacetylase"/>
    <property type="match status" value="1"/>
</dbReference>
<proteinExistence type="predicted"/>
<dbReference type="Proteomes" id="UP001176468">
    <property type="component" value="Unassembled WGS sequence"/>
</dbReference>
<evidence type="ECO:0000313" key="2">
    <source>
        <dbReference type="Proteomes" id="UP001176468"/>
    </source>
</evidence>
<protein>
    <submittedName>
        <fullName evidence="1">Polysaccharide deacetylase family protein</fullName>
    </submittedName>
</protein>
<dbReference type="RefSeq" id="WP_304561485.1">
    <property type="nucleotide sequence ID" value="NZ_JAUQSZ010000007.1"/>
</dbReference>
<dbReference type="EMBL" id="JAUQSZ010000007">
    <property type="protein sequence ID" value="MDO7843032.1"/>
    <property type="molecule type" value="Genomic_DNA"/>
</dbReference>
<keyword evidence="2" id="KW-1185">Reference proteome</keyword>
<evidence type="ECO:0000313" key="1">
    <source>
        <dbReference type="EMBL" id="MDO7843032.1"/>
    </source>
</evidence>
<comment type="caution">
    <text evidence="1">The sequence shown here is derived from an EMBL/GenBank/DDBJ whole genome shotgun (WGS) entry which is preliminary data.</text>
</comment>
<reference evidence="1" key="1">
    <citation type="submission" date="2023-07" db="EMBL/GenBank/DDBJ databases">
        <authorList>
            <person name="Kim M.K."/>
        </authorList>
    </citation>
    <scope>NUCLEOTIDE SEQUENCE</scope>
    <source>
        <strain evidence="1">CA1-15</strain>
    </source>
</reference>
<dbReference type="SUPFAM" id="SSF88713">
    <property type="entry name" value="Glycoside hydrolase/deacetylase"/>
    <property type="match status" value="1"/>
</dbReference>
<sequence>MADAGSPAGYRPPTPDAADLIAWPEDFGTRFAIFVDTEEEFDWNAPLSREGHGTSAIAALPDAHRRFADRGIPITYLVDYPVATDPRAVDVLRGIVADGRSAIGTQLHAWVNPPFFEEVTPANSFAGNLPEEVEAAKLDVLTEAITEAFGAAPRAFRAGRYGIGPATLRLLAARGYRLDSSMRARYDYSGEGGPDFAGIGNAAFRAGPVVELPLTTVFTGALRGSGAGLYWALGKVPKARGVFARAGLLSRIALTPEDMPVADAIEAIAVAAGEGVRVLNFSFHSPSVAPGMTPYVRDAADLAAFHRWWDAVIGELERRGIAPVSSDEIIAAAVLPASAPIR</sequence>
<accession>A0ABT9A0Q2</accession>
<organism evidence="1 2">
    <name type="scientific">Sphingomonas immobilis</name>
    <dbReference type="NCBI Taxonomy" id="3063997"/>
    <lineage>
        <taxon>Bacteria</taxon>
        <taxon>Pseudomonadati</taxon>
        <taxon>Pseudomonadota</taxon>
        <taxon>Alphaproteobacteria</taxon>
        <taxon>Sphingomonadales</taxon>
        <taxon>Sphingomonadaceae</taxon>
        <taxon>Sphingomonas</taxon>
    </lineage>
</organism>